<accession>A0ABW1Z2E4</accession>
<organism evidence="1 2">
    <name type="scientific">Sulfitobacter profundi</name>
    <dbReference type="NCBI Taxonomy" id="2679961"/>
    <lineage>
        <taxon>Bacteria</taxon>
        <taxon>Pseudomonadati</taxon>
        <taxon>Pseudomonadota</taxon>
        <taxon>Alphaproteobacteria</taxon>
        <taxon>Rhodobacterales</taxon>
        <taxon>Roseobacteraceae</taxon>
        <taxon>Sulfitobacter</taxon>
    </lineage>
</organism>
<protein>
    <submittedName>
        <fullName evidence="1">Uncharacterized protein</fullName>
    </submittedName>
</protein>
<keyword evidence="2" id="KW-1185">Reference proteome</keyword>
<comment type="caution">
    <text evidence="1">The sequence shown here is derived from an EMBL/GenBank/DDBJ whole genome shotgun (WGS) entry which is preliminary data.</text>
</comment>
<reference evidence="2" key="1">
    <citation type="journal article" date="2019" name="Int. J. Syst. Evol. Microbiol.">
        <title>The Global Catalogue of Microorganisms (GCM) 10K type strain sequencing project: providing services to taxonomists for standard genome sequencing and annotation.</title>
        <authorList>
            <consortium name="The Broad Institute Genomics Platform"/>
            <consortium name="The Broad Institute Genome Sequencing Center for Infectious Disease"/>
            <person name="Wu L."/>
            <person name="Ma J."/>
        </authorList>
    </citation>
    <scope>NUCLEOTIDE SEQUENCE [LARGE SCALE GENOMIC DNA]</scope>
    <source>
        <strain evidence="2">NBRC 111368</strain>
    </source>
</reference>
<gene>
    <name evidence="1" type="ORF">ACFQAU_12945</name>
</gene>
<evidence type="ECO:0000313" key="2">
    <source>
        <dbReference type="Proteomes" id="UP001596403"/>
    </source>
</evidence>
<name>A0ABW1Z2E4_9RHOB</name>
<proteinExistence type="predicted"/>
<sequence length="74" mass="7925">MPKARAKQTPEAAICGAGAALTRRRLLLGLGGSSALFGLSGCGGLSLKGAISCRQRMRWVRRFCWPLSAGRERH</sequence>
<dbReference type="EMBL" id="JBHSWA010000001">
    <property type="protein sequence ID" value="MFC6642470.1"/>
    <property type="molecule type" value="Genomic_DNA"/>
</dbReference>
<dbReference type="Proteomes" id="UP001596403">
    <property type="component" value="Unassembled WGS sequence"/>
</dbReference>
<dbReference type="RefSeq" id="WP_386282709.1">
    <property type="nucleotide sequence ID" value="NZ_JBHSWA010000001.1"/>
</dbReference>
<evidence type="ECO:0000313" key="1">
    <source>
        <dbReference type="EMBL" id="MFC6642470.1"/>
    </source>
</evidence>